<proteinExistence type="predicted"/>
<gene>
    <name evidence="2" type="ORF">UFOPK4367_01423</name>
</gene>
<organism evidence="2">
    <name type="scientific">freshwater metagenome</name>
    <dbReference type="NCBI Taxonomy" id="449393"/>
    <lineage>
        <taxon>unclassified sequences</taxon>
        <taxon>metagenomes</taxon>
        <taxon>ecological metagenomes</taxon>
    </lineage>
</organism>
<protein>
    <submittedName>
        <fullName evidence="2">Unannotated protein</fullName>
    </submittedName>
</protein>
<name>A0A6J7VG46_9ZZZZ</name>
<evidence type="ECO:0000313" key="2">
    <source>
        <dbReference type="EMBL" id="CAB5077954.1"/>
    </source>
</evidence>
<sequence length="61" mass="6540">MPWHSSRNRVNSVGNFNALCREQVCQFPHGVLGLGDRESETGHDHHAASVGQEDGDIVGGA</sequence>
<evidence type="ECO:0000256" key="1">
    <source>
        <dbReference type="SAM" id="MobiDB-lite"/>
    </source>
</evidence>
<feature type="compositionally biased region" description="Basic and acidic residues" evidence="1">
    <location>
        <begin position="35"/>
        <end position="47"/>
    </location>
</feature>
<reference evidence="2" key="1">
    <citation type="submission" date="2020-05" db="EMBL/GenBank/DDBJ databases">
        <authorList>
            <person name="Chiriac C."/>
            <person name="Salcher M."/>
            <person name="Ghai R."/>
            <person name="Kavagutti S V."/>
        </authorList>
    </citation>
    <scope>NUCLEOTIDE SEQUENCE</scope>
</reference>
<dbReference type="EMBL" id="CAFBRC010000129">
    <property type="protein sequence ID" value="CAB5077954.1"/>
    <property type="molecule type" value="Genomic_DNA"/>
</dbReference>
<feature type="region of interest" description="Disordered" evidence="1">
    <location>
        <begin position="35"/>
        <end position="61"/>
    </location>
</feature>
<accession>A0A6J7VG46</accession>
<dbReference type="AlphaFoldDB" id="A0A6J7VG46"/>